<organism evidence="9">
    <name type="scientific">Strongyloides ratti</name>
    <name type="common">Parasitic roundworm</name>
    <dbReference type="NCBI Taxonomy" id="34506"/>
    <lineage>
        <taxon>Eukaryota</taxon>
        <taxon>Metazoa</taxon>
        <taxon>Ecdysozoa</taxon>
        <taxon>Nematoda</taxon>
        <taxon>Chromadorea</taxon>
        <taxon>Rhabditida</taxon>
        <taxon>Tylenchina</taxon>
        <taxon>Panagrolaimomorpha</taxon>
        <taxon>Strongyloidoidea</taxon>
        <taxon>Strongyloididae</taxon>
        <taxon>Strongyloides</taxon>
    </lineage>
</organism>
<dbReference type="GO" id="GO:0006508">
    <property type="term" value="P:proteolysis"/>
    <property type="evidence" value="ECO:0007669"/>
    <property type="project" value="UniProtKB-KW"/>
</dbReference>
<evidence type="ECO:0000313" key="11">
    <source>
        <dbReference type="WBParaSite" id="SRAE_2000515100.1"/>
    </source>
</evidence>
<keyword evidence="4 6" id="KW-0862">Zinc</keyword>
<evidence type="ECO:0000256" key="6">
    <source>
        <dbReference type="RuleBase" id="RU361183"/>
    </source>
</evidence>
<dbReference type="InterPro" id="IPR000742">
    <property type="entry name" value="EGF"/>
</dbReference>
<proteinExistence type="predicted"/>
<evidence type="ECO:0000256" key="2">
    <source>
        <dbReference type="ARBA" id="ARBA00022723"/>
    </source>
</evidence>
<sequence length="389" mass="45577">MKNFATIISLISFPSLCSLKIDDRLNDGLTRDKRVVHYDNSLMEWFLDKDESVSTELNYTIINKNILAAMEIISNNSCVKFEKNRIFKNYILGIEITIVNDTYLMPKRELFKRSYFYLRESCTKDVTCIFTNLMIYLGRSRESNRFDRDNYISIYRNNIKDWPGNCERIFQKREIWEKTMDTDYDYGSYFHVEKLECSKNGKFTVAAKDLIYDKMIGQRYRPNFNDWRLFNDAVCRNFCKKGIVCEYDSYPNYNKCDDTCVCPNGFEGTNCTSLTPSSYGCGEQVIYANTISKVLFATSVKNCTFLIKSLKGKKIKLYIKGIYTMYEKICFEKMGLEIKYKADKGVTGKCFCGLYRDISLKSDNDEVLVQYTGKLPGHYFKLHYYESNS</sequence>
<keyword evidence="1 6" id="KW-0645">Protease</keyword>
<dbReference type="AlphaFoldDB" id="A0A090LLC6"/>
<dbReference type="SUPFAM" id="SSF55486">
    <property type="entry name" value="Metalloproteases ('zincins'), catalytic domain"/>
    <property type="match status" value="1"/>
</dbReference>
<evidence type="ECO:0000256" key="4">
    <source>
        <dbReference type="ARBA" id="ARBA00022833"/>
    </source>
</evidence>
<evidence type="ECO:0000259" key="7">
    <source>
        <dbReference type="PROSITE" id="PS00022"/>
    </source>
</evidence>
<keyword evidence="10" id="KW-1185">Reference proteome</keyword>
<comment type="cofactor">
    <cofactor evidence="6">
        <name>Zn(2+)</name>
        <dbReference type="ChEBI" id="CHEBI:29105"/>
    </cofactor>
    <text evidence="6">Binds 1 zinc ion per subunit.</text>
</comment>
<keyword evidence="5 6" id="KW-0482">Metalloprotease</keyword>
<dbReference type="PROSITE" id="PS00022">
    <property type="entry name" value="EGF_1"/>
    <property type="match status" value="1"/>
</dbReference>
<protein>
    <recommendedName>
        <fullName evidence="6">Metalloendopeptidase</fullName>
        <ecNumber evidence="6">3.4.24.-</ecNumber>
    </recommendedName>
</protein>
<dbReference type="RefSeq" id="XP_024509717.1">
    <property type="nucleotide sequence ID" value="XM_024644125.1"/>
</dbReference>
<dbReference type="WormBase" id="SRAE_2000515100">
    <property type="protein sequence ID" value="SRP12019"/>
    <property type="gene ID" value="WBGene00265405"/>
</dbReference>
<evidence type="ECO:0000313" key="12">
    <source>
        <dbReference type="WormBase" id="SRAE_2000515100"/>
    </source>
</evidence>
<evidence type="ECO:0000256" key="1">
    <source>
        <dbReference type="ARBA" id="ARBA00022670"/>
    </source>
</evidence>
<dbReference type="WBParaSite" id="SRAE_2000515100.1">
    <property type="protein sequence ID" value="SRAE_2000515100.1"/>
    <property type="gene ID" value="WBGene00265405"/>
</dbReference>
<evidence type="ECO:0000313" key="9">
    <source>
        <dbReference type="EMBL" id="CEF70520.1"/>
    </source>
</evidence>
<name>A0A090LLC6_STRRB</name>
<dbReference type="InterPro" id="IPR001506">
    <property type="entry name" value="Peptidase_M12A"/>
</dbReference>
<dbReference type="GO" id="GO:0004222">
    <property type="term" value="F:metalloendopeptidase activity"/>
    <property type="evidence" value="ECO:0007669"/>
    <property type="project" value="UniProtKB-UniRule"/>
</dbReference>
<dbReference type="PANTHER" id="PTHR10127">
    <property type="entry name" value="DISCOIDIN, CUB, EGF, LAMININ , AND ZINC METALLOPROTEASE DOMAIN CONTAINING"/>
    <property type="match status" value="1"/>
</dbReference>
<dbReference type="GeneID" id="36382898"/>
<evidence type="ECO:0000256" key="3">
    <source>
        <dbReference type="ARBA" id="ARBA00022801"/>
    </source>
</evidence>
<keyword evidence="2 6" id="KW-0479">Metal-binding</keyword>
<dbReference type="PRINTS" id="PR00480">
    <property type="entry name" value="ASTACIN"/>
</dbReference>
<dbReference type="PROSITE" id="PS01186">
    <property type="entry name" value="EGF_2"/>
    <property type="match status" value="1"/>
</dbReference>
<gene>
    <name evidence="9 11 12" type="ORF">SRAE_2000515100</name>
</gene>
<reference evidence="11" key="2">
    <citation type="submission" date="2020-12" db="UniProtKB">
        <authorList>
            <consortium name="WormBaseParasite"/>
        </authorList>
    </citation>
    <scope>IDENTIFICATION</scope>
</reference>
<reference evidence="9 10" key="1">
    <citation type="submission" date="2014-09" db="EMBL/GenBank/DDBJ databases">
        <authorList>
            <person name="Martin A.A."/>
        </authorList>
    </citation>
    <scope>NUCLEOTIDE SEQUENCE</scope>
    <source>
        <strain evidence="10">ED321</strain>
        <strain evidence="9">ED321 Heterogonic</strain>
    </source>
</reference>
<dbReference type="OrthoDB" id="291007at2759"/>
<keyword evidence="3 6" id="KW-0378">Hydrolase</keyword>
<dbReference type="PANTHER" id="PTHR10127:SF780">
    <property type="entry name" value="METALLOENDOPEPTIDASE"/>
    <property type="match status" value="1"/>
</dbReference>
<accession>A0A090LLC6</accession>
<evidence type="ECO:0000256" key="5">
    <source>
        <dbReference type="ARBA" id="ARBA00023049"/>
    </source>
</evidence>
<dbReference type="Pfam" id="PF01400">
    <property type="entry name" value="Astacin"/>
    <property type="match status" value="1"/>
</dbReference>
<dbReference type="Proteomes" id="UP000035682">
    <property type="component" value="Unplaced"/>
</dbReference>
<dbReference type="Gene3D" id="3.40.390.10">
    <property type="entry name" value="Collagenase (Catalytic Domain)"/>
    <property type="match status" value="1"/>
</dbReference>
<dbReference type="GO" id="GO:0046872">
    <property type="term" value="F:metal ion binding"/>
    <property type="evidence" value="ECO:0007669"/>
    <property type="project" value="UniProtKB-KW"/>
</dbReference>
<dbReference type="InterPro" id="IPR024079">
    <property type="entry name" value="MetalloPept_cat_dom_sf"/>
</dbReference>
<dbReference type="EMBL" id="LN609529">
    <property type="protein sequence ID" value="CEF70520.1"/>
    <property type="molecule type" value="Genomic_DNA"/>
</dbReference>
<dbReference type="CTD" id="36382898"/>
<evidence type="ECO:0000259" key="8">
    <source>
        <dbReference type="PROSITE" id="PS01186"/>
    </source>
</evidence>
<feature type="domain" description="EGF-like" evidence="7 8">
    <location>
        <begin position="260"/>
        <end position="271"/>
    </location>
</feature>
<dbReference type="EC" id="3.4.24.-" evidence="6"/>
<evidence type="ECO:0000313" key="10">
    <source>
        <dbReference type="Proteomes" id="UP000035682"/>
    </source>
</evidence>